<dbReference type="SUPFAM" id="SSF101801">
    <property type="entry name" value="Surface presentation of antigens (SPOA)"/>
    <property type="match status" value="1"/>
</dbReference>
<evidence type="ECO:0000256" key="4">
    <source>
        <dbReference type="ARBA" id="ARBA00022500"/>
    </source>
</evidence>
<dbReference type="RefSeq" id="WP_420485351.1">
    <property type="nucleotide sequence ID" value="NZ_CP068564.1"/>
</dbReference>
<feature type="domain" description="Flagellar motor switch protein FliN-like C-terminal" evidence="7">
    <location>
        <begin position="311"/>
        <end position="380"/>
    </location>
</feature>
<dbReference type="CDD" id="cd17907">
    <property type="entry name" value="FliY_FliN-Y"/>
    <property type="match status" value="1"/>
</dbReference>
<dbReference type="InterPro" id="IPR012826">
    <property type="entry name" value="FliN"/>
</dbReference>
<keyword evidence="9" id="KW-0282">Flagellum</keyword>
<feature type="domain" description="CheC-like protein" evidence="8">
    <location>
        <begin position="45"/>
        <end position="81"/>
    </location>
</feature>
<evidence type="ECO:0000256" key="2">
    <source>
        <dbReference type="ARBA" id="ARBA00009226"/>
    </source>
</evidence>
<dbReference type="GO" id="GO:0016787">
    <property type="term" value="F:hydrolase activity"/>
    <property type="evidence" value="ECO:0007669"/>
    <property type="project" value="InterPro"/>
</dbReference>
<evidence type="ECO:0000256" key="6">
    <source>
        <dbReference type="ARBA" id="ARBA00023136"/>
    </source>
</evidence>
<reference evidence="9 10" key="1">
    <citation type="submission" date="2019-03" db="EMBL/GenBank/DDBJ databases">
        <title>Genomic Encyclopedia of Type Strains, Phase IV (KMG-IV): sequencing the most valuable type-strain genomes for metagenomic binning, comparative biology and taxonomic classification.</title>
        <authorList>
            <person name="Goeker M."/>
        </authorList>
    </citation>
    <scope>NUCLEOTIDE SEQUENCE [LARGE SCALE GENOMIC DNA]</scope>
    <source>
        <strain evidence="9 10">DSM 26752</strain>
    </source>
</reference>
<evidence type="ECO:0000256" key="3">
    <source>
        <dbReference type="ARBA" id="ARBA00022475"/>
    </source>
</evidence>
<dbReference type="EMBL" id="SMAE01000005">
    <property type="protein sequence ID" value="TCS89668.1"/>
    <property type="molecule type" value="Genomic_DNA"/>
</dbReference>
<feature type="domain" description="CheC-like protein" evidence="8">
    <location>
        <begin position="144"/>
        <end position="177"/>
    </location>
</feature>
<evidence type="ECO:0000259" key="8">
    <source>
        <dbReference type="Pfam" id="PF04509"/>
    </source>
</evidence>
<dbReference type="InterPro" id="IPR028976">
    <property type="entry name" value="CheC-like_sf"/>
</dbReference>
<keyword evidence="4" id="KW-0145">Chemotaxis</keyword>
<keyword evidence="5" id="KW-0283">Flagellar rotation</keyword>
<proteinExistence type="inferred from homology"/>
<dbReference type="GO" id="GO:0006935">
    <property type="term" value="P:chemotaxis"/>
    <property type="evidence" value="ECO:0007669"/>
    <property type="project" value="UniProtKB-KW"/>
</dbReference>
<keyword evidence="3" id="KW-1003">Cell membrane</keyword>
<dbReference type="PANTHER" id="PTHR43484:SF1">
    <property type="entry name" value="FLAGELLAR MOTOR SWITCH PROTEIN FLIN"/>
    <property type="match status" value="1"/>
</dbReference>
<dbReference type="GO" id="GO:0003774">
    <property type="term" value="F:cytoskeletal motor activity"/>
    <property type="evidence" value="ECO:0007669"/>
    <property type="project" value="InterPro"/>
</dbReference>
<comment type="subcellular location">
    <subcellularLocation>
        <location evidence="1">Cell membrane</location>
        <topology evidence="1">Peripheral membrane protein</topology>
        <orientation evidence="1">Cytoplasmic side</orientation>
    </subcellularLocation>
</comment>
<dbReference type="GO" id="GO:0005886">
    <property type="term" value="C:plasma membrane"/>
    <property type="evidence" value="ECO:0007669"/>
    <property type="project" value="UniProtKB-SubCell"/>
</dbReference>
<comment type="caution">
    <text evidence="9">The sequence shown here is derived from an EMBL/GenBank/DDBJ whole genome shotgun (WGS) entry which is preliminary data.</text>
</comment>
<dbReference type="NCBIfam" id="NF005995">
    <property type="entry name" value="PRK08119.1"/>
    <property type="match status" value="1"/>
</dbReference>
<dbReference type="GO" id="GO:0009425">
    <property type="term" value="C:bacterial-type flagellum basal body"/>
    <property type="evidence" value="ECO:0007669"/>
    <property type="project" value="InterPro"/>
</dbReference>
<dbReference type="SUPFAM" id="SSF103039">
    <property type="entry name" value="CheC-like"/>
    <property type="match status" value="1"/>
</dbReference>
<dbReference type="Gene3D" id="2.30.330.10">
    <property type="entry name" value="SpoA-like"/>
    <property type="match status" value="1"/>
</dbReference>
<evidence type="ECO:0000259" key="7">
    <source>
        <dbReference type="Pfam" id="PF01052"/>
    </source>
</evidence>
<gene>
    <name evidence="9" type="ORF">EDD65_105142</name>
</gene>
<dbReference type="Gene3D" id="3.40.1550.10">
    <property type="entry name" value="CheC-like"/>
    <property type="match status" value="1"/>
</dbReference>
<evidence type="ECO:0000313" key="9">
    <source>
        <dbReference type="EMBL" id="TCS89668.1"/>
    </source>
</evidence>
<comment type="similarity">
    <text evidence="2">Belongs to the FliN/MopA/SpaO family.</text>
</comment>
<dbReference type="InterPro" id="IPR001172">
    <property type="entry name" value="FliN_T3SS_HrcQb"/>
</dbReference>
<keyword evidence="6" id="KW-0472">Membrane</keyword>
<keyword evidence="9" id="KW-0966">Cell projection</keyword>
<keyword evidence="9" id="KW-0969">Cilium</keyword>
<dbReference type="InterPro" id="IPR007597">
    <property type="entry name" value="CheC"/>
</dbReference>
<dbReference type="GO" id="GO:0071973">
    <property type="term" value="P:bacterial-type flagellum-dependent cell motility"/>
    <property type="evidence" value="ECO:0007669"/>
    <property type="project" value="InterPro"/>
</dbReference>
<sequence length="386" mass="43116">MVMNMTKDTLSQEEIDSLLKGTEDISENSENDDKYDIENDVITDIEKDTIGEIGNISMGTAATTLSTLLNKKVMITTPTVTIATVKELSDEYPIPFVAVDVKYKEGFEGSNVLIIKLDDVKIITDIMLGNDEIDTSRELTELDLSAISEVMNQMMGSACTSLSEIFMKKIDIEPPKSYEITFEEGKKTLDVLKGPDPIIKVSFKMIVEDLIDSEIMQLIPLEFGKEMVANLIGKPDEDKEIETPDSSNYFDKDESNILSDSFEENEEIKDNRTVEDKQLGKIEKDPVVIKKPQFETFDNSQEVSYNKPIDLVSDIPVEITVELGRTVKKIGEILEYGPGTVVELDKLVGEPLDIYANGKYIAKGEVVVIDDNFGIRITDIDNSYGK</sequence>
<evidence type="ECO:0000313" key="10">
    <source>
        <dbReference type="Proteomes" id="UP000294567"/>
    </source>
</evidence>
<dbReference type="Pfam" id="PF01052">
    <property type="entry name" value="FliMN_C"/>
    <property type="match status" value="1"/>
</dbReference>
<evidence type="ECO:0000256" key="1">
    <source>
        <dbReference type="ARBA" id="ARBA00004413"/>
    </source>
</evidence>
<keyword evidence="10" id="KW-1185">Reference proteome</keyword>
<dbReference type="PANTHER" id="PTHR43484">
    <property type="match status" value="1"/>
</dbReference>
<dbReference type="Pfam" id="PF04509">
    <property type="entry name" value="CheC"/>
    <property type="match status" value="2"/>
</dbReference>
<accession>A0A4R3KXM6</accession>
<evidence type="ECO:0000256" key="5">
    <source>
        <dbReference type="ARBA" id="ARBA00022779"/>
    </source>
</evidence>
<dbReference type="InterPro" id="IPR001543">
    <property type="entry name" value="FliN-like_C"/>
</dbReference>
<dbReference type="InterPro" id="IPR036429">
    <property type="entry name" value="SpoA-like_sf"/>
</dbReference>
<dbReference type="Proteomes" id="UP000294567">
    <property type="component" value="Unassembled WGS sequence"/>
</dbReference>
<dbReference type="InterPro" id="IPR051469">
    <property type="entry name" value="FliN/MopA/SpaO"/>
</dbReference>
<organism evidence="9 10">
    <name type="scientific">Keratinibaculum paraultunense</name>
    <dbReference type="NCBI Taxonomy" id="1278232"/>
    <lineage>
        <taxon>Bacteria</taxon>
        <taxon>Bacillati</taxon>
        <taxon>Bacillota</taxon>
        <taxon>Tissierellia</taxon>
        <taxon>Tissierellales</taxon>
        <taxon>Tepidimicrobiaceae</taxon>
        <taxon>Keratinibaculum</taxon>
    </lineage>
</organism>
<name>A0A4R3KXM6_9FIRM</name>
<dbReference type="NCBIfam" id="TIGR02480">
    <property type="entry name" value="fliN"/>
    <property type="match status" value="1"/>
</dbReference>
<protein>
    <submittedName>
        <fullName evidence="9">Flagellar motor switch protein FliN/FliY</fullName>
    </submittedName>
</protein>
<dbReference type="AlphaFoldDB" id="A0A4R3KXM6"/>
<dbReference type="PRINTS" id="PR00956">
    <property type="entry name" value="FLGMOTORFLIN"/>
</dbReference>